<evidence type="ECO:0000313" key="2">
    <source>
        <dbReference type="EMBL" id="EHL14237.1"/>
    </source>
</evidence>
<gene>
    <name evidence="2" type="ORF">HMPREF9625_00080</name>
</gene>
<feature type="domain" description="Nucleotidyl transferase" evidence="1">
    <location>
        <begin position="7"/>
        <end position="134"/>
    </location>
</feature>
<protein>
    <recommendedName>
        <fullName evidence="1">Nucleotidyl transferase domain-containing protein</fullName>
    </recommendedName>
</protein>
<accession>G9WK40</accession>
<dbReference type="Pfam" id="PF00483">
    <property type="entry name" value="NTP_transferase"/>
    <property type="match status" value="1"/>
</dbReference>
<dbReference type="SUPFAM" id="SSF53448">
    <property type="entry name" value="Nucleotide-diphospho-sugar transferases"/>
    <property type="match status" value="1"/>
</dbReference>
<keyword evidence="3" id="KW-1185">Reference proteome</keyword>
<dbReference type="Proteomes" id="UP000018461">
    <property type="component" value="Unassembled WGS sequence"/>
</dbReference>
<reference evidence="2" key="2">
    <citation type="submission" date="2013-03" db="EMBL/GenBank/DDBJ databases">
        <title>The Genome Sequence of Oribacterium sp. ACB1.</title>
        <authorList>
            <consortium name="The Broad Institute Genomics Platform"/>
            <consortium name="The Broad Institute Genome Sequencing Center for Infectious Disease"/>
            <person name="Earl A."/>
            <person name="Ward D."/>
            <person name="Feldgarden M."/>
            <person name="Gevers D."/>
            <person name="Sizova M."/>
            <person name="Hazen A."/>
            <person name="Epstein S."/>
            <person name="Walker B."/>
            <person name="Young S."/>
            <person name="Zeng Q."/>
            <person name="Gargeya S."/>
            <person name="Fitzgerald M."/>
            <person name="Haas B."/>
            <person name="Abouelleil A."/>
            <person name="Allen A.W."/>
            <person name="Alvarado L."/>
            <person name="Arachchi H.M."/>
            <person name="Berlin A.M."/>
            <person name="Chapman S.B."/>
            <person name="Gainer-Dewar J."/>
            <person name="Goldberg J."/>
            <person name="Griggs A."/>
            <person name="Gujja S."/>
            <person name="Hansen M."/>
            <person name="Howarth C."/>
            <person name="Imamovic A."/>
            <person name="Ireland A."/>
            <person name="Larimer J."/>
            <person name="McCowan C."/>
            <person name="Murphy C."/>
            <person name="Pearson M."/>
            <person name="Poon T.W."/>
            <person name="Priest M."/>
            <person name="Roberts A."/>
            <person name="Saif S."/>
            <person name="Shea T."/>
            <person name="Sisk P."/>
            <person name="Sykes S."/>
            <person name="Wortman J."/>
            <person name="Nusbaum C."/>
            <person name="Birren B."/>
        </authorList>
    </citation>
    <scope>NUCLEOTIDE SEQUENCE [LARGE SCALE GENOMIC DNA]</scope>
    <source>
        <strain evidence="2">ACB1</strain>
    </source>
</reference>
<evidence type="ECO:0000259" key="1">
    <source>
        <dbReference type="Pfam" id="PF00483"/>
    </source>
</evidence>
<dbReference type="AlphaFoldDB" id="G9WK40"/>
<name>G9WK40_9FIRM</name>
<evidence type="ECO:0000313" key="3">
    <source>
        <dbReference type="Proteomes" id="UP000018461"/>
    </source>
</evidence>
<organism evidence="2 3">
    <name type="scientific">Oribacterium parvum ACB1</name>
    <dbReference type="NCBI Taxonomy" id="796943"/>
    <lineage>
        <taxon>Bacteria</taxon>
        <taxon>Bacillati</taxon>
        <taxon>Bacillota</taxon>
        <taxon>Clostridia</taxon>
        <taxon>Lachnospirales</taxon>
        <taxon>Lachnospiraceae</taxon>
        <taxon>Oribacterium</taxon>
    </lineage>
</organism>
<dbReference type="InterPro" id="IPR029044">
    <property type="entry name" value="Nucleotide-diphossugar_trans"/>
</dbReference>
<dbReference type="EMBL" id="AFZC02000003">
    <property type="protein sequence ID" value="EHL14237.1"/>
    <property type="molecule type" value="Genomic_DNA"/>
</dbReference>
<comment type="caution">
    <text evidence="2">The sequence shown here is derived from an EMBL/GenBank/DDBJ whole genome shotgun (WGS) entry which is preliminary data.</text>
</comment>
<proteinExistence type="predicted"/>
<dbReference type="HOGENOM" id="CLU_077108_0_0_9"/>
<dbReference type="PATRIC" id="fig|796943.3.peg.89"/>
<dbReference type="STRING" id="796943.HMPREF9625_00080"/>
<dbReference type="RefSeq" id="WP_009533954.1">
    <property type="nucleotide sequence ID" value="NZ_KE148312.1"/>
</dbReference>
<dbReference type="Gene3D" id="3.90.550.10">
    <property type="entry name" value="Spore Coat Polysaccharide Biosynthesis Protein SpsA, Chain A"/>
    <property type="match status" value="1"/>
</dbReference>
<reference evidence="2" key="1">
    <citation type="submission" date="2011-08" db="EMBL/GenBank/DDBJ databases">
        <authorList>
            <consortium name="The Broad Institute Genome Sequencing Platform"/>
            <person name="Earl A."/>
            <person name="Ward D."/>
            <person name="Feldgarden M."/>
            <person name="Gevers D."/>
            <person name="Sizova M."/>
            <person name="Hazen A."/>
            <person name="Epstein S."/>
            <person name="Young S.K."/>
            <person name="Zeng Q."/>
            <person name="Gargeya S."/>
            <person name="Fitzgerald M."/>
            <person name="Haas B."/>
            <person name="Abouelleil A."/>
            <person name="Alvarado L."/>
            <person name="Arachchi H.M."/>
            <person name="Berlin A."/>
            <person name="Brown A."/>
            <person name="Chapman S.B."/>
            <person name="Chen Z."/>
            <person name="Dunbar C."/>
            <person name="Freedman E."/>
            <person name="Gearin G."/>
            <person name="Gellesch M."/>
            <person name="Goldberg J."/>
            <person name="Griggs A."/>
            <person name="Gujja S."/>
            <person name="Heiman D."/>
            <person name="Howarth C."/>
            <person name="Larson L."/>
            <person name="Lui A."/>
            <person name="MacDonald P.J.P."/>
            <person name="Montmayeur A."/>
            <person name="Murphy C."/>
            <person name="Neiman D."/>
            <person name="Pearson M."/>
            <person name="Priest M."/>
            <person name="Roberts A."/>
            <person name="Saif S."/>
            <person name="Shea T."/>
            <person name="Shenoy N."/>
            <person name="Sisk P."/>
            <person name="Stolte C."/>
            <person name="Sykes S."/>
            <person name="Wortman J."/>
            <person name="Nusbaum C."/>
            <person name="Birren B."/>
        </authorList>
    </citation>
    <scope>NUCLEOTIDE SEQUENCE</scope>
    <source>
        <strain evidence="2">ACB1</strain>
    </source>
</reference>
<dbReference type="InterPro" id="IPR005835">
    <property type="entry name" value="NTP_transferase_dom"/>
</dbReference>
<sequence length="306" mass="34488">MKKTALIVMAAGIGSRYGAGIKQLAKIGPSGEIIMDYSVHDALAAGFDKLVFVIRKDIEAEFRDIIGKRIEKIADVEYAFQELNALPSGYTLPDGRTKPWGTAHALMQARKYVDCPFAVINADDFYGKEGYQLIHGFLTEDRAESKMLEMCMAGYHLINTLSKHGSVNRGICKVSKEGYLESIEEIFEIKREEDGILRGLNQGKDTIVLAEDAIASMNMFGLPEEFLDIVTENFPAWLDQYGKEMKSEYLLPREINNLMREGRGRVRVLPDHDKWFGVTYHEDKALAEEALRECIAAGLYPEKLYD</sequence>